<feature type="compositionally biased region" description="Basic and acidic residues" evidence="1">
    <location>
        <begin position="466"/>
        <end position="475"/>
    </location>
</feature>
<dbReference type="AlphaFoldDB" id="A0AAV4AK02"/>
<accession>A0AAV4AK02</accession>
<keyword evidence="2" id="KW-1133">Transmembrane helix</keyword>
<dbReference type="Proteomes" id="UP000735302">
    <property type="component" value="Unassembled WGS sequence"/>
</dbReference>
<evidence type="ECO:0000313" key="4">
    <source>
        <dbReference type="Proteomes" id="UP000735302"/>
    </source>
</evidence>
<reference evidence="3 4" key="1">
    <citation type="journal article" date="2021" name="Elife">
        <title>Chloroplast acquisition without the gene transfer in kleptoplastic sea slugs, Plakobranchus ocellatus.</title>
        <authorList>
            <person name="Maeda T."/>
            <person name="Takahashi S."/>
            <person name="Yoshida T."/>
            <person name="Shimamura S."/>
            <person name="Takaki Y."/>
            <person name="Nagai Y."/>
            <person name="Toyoda A."/>
            <person name="Suzuki Y."/>
            <person name="Arimoto A."/>
            <person name="Ishii H."/>
            <person name="Satoh N."/>
            <person name="Nishiyama T."/>
            <person name="Hasebe M."/>
            <person name="Maruyama T."/>
            <person name="Minagawa J."/>
            <person name="Obokata J."/>
            <person name="Shigenobu S."/>
        </authorList>
    </citation>
    <scope>NUCLEOTIDE SEQUENCE [LARGE SCALE GENOMIC DNA]</scope>
</reference>
<feature type="transmembrane region" description="Helical" evidence="2">
    <location>
        <begin position="383"/>
        <end position="406"/>
    </location>
</feature>
<organism evidence="3 4">
    <name type="scientific">Plakobranchus ocellatus</name>
    <dbReference type="NCBI Taxonomy" id="259542"/>
    <lineage>
        <taxon>Eukaryota</taxon>
        <taxon>Metazoa</taxon>
        <taxon>Spiralia</taxon>
        <taxon>Lophotrochozoa</taxon>
        <taxon>Mollusca</taxon>
        <taxon>Gastropoda</taxon>
        <taxon>Heterobranchia</taxon>
        <taxon>Euthyneura</taxon>
        <taxon>Panpulmonata</taxon>
        <taxon>Sacoglossa</taxon>
        <taxon>Placobranchoidea</taxon>
        <taxon>Plakobranchidae</taxon>
        <taxon>Plakobranchus</taxon>
    </lineage>
</organism>
<evidence type="ECO:0000256" key="1">
    <source>
        <dbReference type="SAM" id="MobiDB-lite"/>
    </source>
</evidence>
<keyword evidence="4" id="KW-1185">Reference proteome</keyword>
<protein>
    <submittedName>
        <fullName evidence="3">Uncharacterized protein</fullName>
    </submittedName>
</protein>
<keyword evidence="2" id="KW-0472">Membrane</keyword>
<name>A0AAV4AK02_9GAST</name>
<feature type="compositionally biased region" description="Low complexity" evidence="1">
    <location>
        <begin position="331"/>
        <end position="368"/>
    </location>
</feature>
<feature type="region of interest" description="Disordered" evidence="1">
    <location>
        <begin position="411"/>
        <end position="475"/>
    </location>
</feature>
<keyword evidence="2" id="KW-0812">Transmembrane</keyword>
<evidence type="ECO:0000256" key="2">
    <source>
        <dbReference type="SAM" id="Phobius"/>
    </source>
</evidence>
<proteinExistence type="predicted"/>
<evidence type="ECO:0000313" key="3">
    <source>
        <dbReference type="EMBL" id="GFO06853.1"/>
    </source>
</evidence>
<dbReference type="EMBL" id="BLXT01003799">
    <property type="protein sequence ID" value="GFO06853.1"/>
    <property type="molecule type" value="Genomic_DNA"/>
</dbReference>
<sequence length="475" mass="54078">MSLSKCADFILFSEKYDLPWDSDYSRATANIFVLPPGRNINVNTCDMSVKGENMAYWTSESRESLWMGNSSSFLLATHNNFRLIMTFDDQKSKMGVYYLFLSSPERRKPDSIYLLEGKKGGFEIPLSWFLFLDMHISANSFFFGLAFRCSDTEPCANGMKGPYFTVGSIAIYDHHPYVTLDERLLPPLGKDYLELRMYFEDRSASKVVEYFRLLHFPKGMDKYIMNVSKGVRESRWWMTYSIDVTWIEKLADYIFIFPSLDNAGIRCDWSKVCVHQFLFRKWKTFDNSFGARLDFHISGTANLSNYAVFLTDKYQMDFRIYKFSSPPADPPSASTVTTPSDSTVTTPSDSTVTTPSDSTVTTPSDSTVITPDHSDNTFAKSSAIVLLAVVAGVFLLALVTVLTVNIMRSRKVRSRRETDQQAATETSERRQSDGYEVLPETDQQAATETSERRQSDGYEVLPGERISGEYEHIVE</sequence>
<feature type="region of interest" description="Disordered" evidence="1">
    <location>
        <begin position="327"/>
        <end position="373"/>
    </location>
</feature>
<comment type="caution">
    <text evidence="3">The sequence shown here is derived from an EMBL/GenBank/DDBJ whole genome shotgun (WGS) entry which is preliminary data.</text>
</comment>
<gene>
    <name evidence="3" type="ORF">PoB_003335800</name>
</gene>
<feature type="non-terminal residue" evidence="3">
    <location>
        <position position="475"/>
    </location>
</feature>